<reference evidence="2" key="1">
    <citation type="journal article" date="2015" name="PLoS Genet.">
        <title>The dynamic genome and transcriptome of the human fungal pathogen Blastomyces and close relative Emmonsia.</title>
        <authorList>
            <person name="Munoz J.F."/>
            <person name="Gauthier G.M."/>
            <person name="Desjardins C.A."/>
            <person name="Gallo J.E."/>
            <person name="Holder J."/>
            <person name="Sullivan T.D."/>
            <person name="Marty A.J."/>
            <person name="Carmen J.C."/>
            <person name="Chen Z."/>
            <person name="Ding L."/>
            <person name="Gujja S."/>
            <person name="Magrini V."/>
            <person name="Misas E."/>
            <person name="Mitreva M."/>
            <person name="Priest M."/>
            <person name="Saif S."/>
            <person name="Whiston E.A."/>
            <person name="Young S."/>
            <person name="Zeng Q."/>
            <person name="Goldman W.E."/>
            <person name="Mardis E.R."/>
            <person name="Taylor J.W."/>
            <person name="McEwen J.G."/>
            <person name="Clay O.K."/>
            <person name="Klein B.S."/>
            <person name="Cuomo C.A."/>
        </authorList>
    </citation>
    <scope>NUCLEOTIDE SEQUENCE [LARGE SCALE GENOMIC DNA]</scope>
    <source>
        <strain evidence="2">UAMH 139</strain>
    </source>
</reference>
<dbReference type="EMBL" id="LDEV01002722">
    <property type="protein sequence ID" value="KLJ07919.1"/>
    <property type="molecule type" value="Genomic_DNA"/>
</dbReference>
<evidence type="ECO:0000313" key="2">
    <source>
        <dbReference type="Proteomes" id="UP000053573"/>
    </source>
</evidence>
<accession>A0A0H1B907</accession>
<name>A0A0H1B907_9EURO</name>
<organism evidence="1 2">
    <name type="scientific">Blastomyces silverae</name>
    <dbReference type="NCBI Taxonomy" id="2060906"/>
    <lineage>
        <taxon>Eukaryota</taxon>
        <taxon>Fungi</taxon>
        <taxon>Dikarya</taxon>
        <taxon>Ascomycota</taxon>
        <taxon>Pezizomycotina</taxon>
        <taxon>Eurotiomycetes</taxon>
        <taxon>Eurotiomycetidae</taxon>
        <taxon>Onygenales</taxon>
        <taxon>Ajellomycetaceae</taxon>
        <taxon>Blastomyces</taxon>
    </lineage>
</organism>
<proteinExistence type="predicted"/>
<dbReference type="Proteomes" id="UP000053573">
    <property type="component" value="Unassembled WGS sequence"/>
</dbReference>
<protein>
    <submittedName>
        <fullName evidence="1">Uncharacterized protein</fullName>
    </submittedName>
</protein>
<gene>
    <name evidence="1" type="ORF">EMPG_16610</name>
</gene>
<dbReference type="AlphaFoldDB" id="A0A0H1B907"/>
<keyword evidence="2" id="KW-1185">Reference proteome</keyword>
<evidence type="ECO:0000313" key="1">
    <source>
        <dbReference type="EMBL" id="KLJ07919.1"/>
    </source>
</evidence>
<sequence>MVASSARNRRGTPLPSRIHPRYNNRFTIPFSPRLWRPTRGISTLSANNGPQYIFISATATTAFNAPTVPSNVRKFPRLRLLPPGRNYPLFYHTNQNPASGIYLTIAYA</sequence>
<comment type="caution">
    <text evidence="1">The sequence shown here is derived from an EMBL/GenBank/DDBJ whole genome shotgun (WGS) entry which is preliminary data.</text>
</comment>